<evidence type="ECO:0000313" key="3">
    <source>
        <dbReference type="EMBL" id="CAE2261851.1"/>
    </source>
</evidence>
<dbReference type="SUPFAM" id="SSF47473">
    <property type="entry name" value="EF-hand"/>
    <property type="match status" value="4"/>
</dbReference>
<feature type="compositionally biased region" description="Polar residues" evidence="1">
    <location>
        <begin position="533"/>
        <end position="547"/>
    </location>
</feature>
<dbReference type="InterPro" id="IPR052603">
    <property type="entry name" value="EFCB6"/>
</dbReference>
<protein>
    <recommendedName>
        <fullName evidence="2">EF-hand domain-containing protein</fullName>
    </recommendedName>
</protein>
<dbReference type="AlphaFoldDB" id="A0A7S4N2S2"/>
<name>A0A7S4N2S2_9EUKA</name>
<dbReference type="PROSITE" id="PS50222">
    <property type="entry name" value="EF_HAND_2"/>
    <property type="match status" value="2"/>
</dbReference>
<feature type="domain" description="EF-hand" evidence="2">
    <location>
        <begin position="290"/>
        <end position="325"/>
    </location>
</feature>
<dbReference type="PANTHER" id="PTHR20875">
    <property type="entry name" value="EF-HAND CALCIUM-BINDING DOMAIN-CONTAINING PROTEIN 6-RELATED"/>
    <property type="match status" value="1"/>
</dbReference>
<dbReference type="InterPro" id="IPR011992">
    <property type="entry name" value="EF-hand-dom_pair"/>
</dbReference>
<evidence type="ECO:0000259" key="2">
    <source>
        <dbReference type="PROSITE" id="PS50222"/>
    </source>
</evidence>
<proteinExistence type="predicted"/>
<dbReference type="SMART" id="SM00054">
    <property type="entry name" value="EFh"/>
    <property type="match status" value="3"/>
</dbReference>
<dbReference type="GO" id="GO:0005509">
    <property type="term" value="F:calcium ion binding"/>
    <property type="evidence" value="ECO:0007669"/>
    <property type="project" value="InterPro"/>
</dbReference>
<dbReference type="Gene3D" id="1.10.238.10">
    <property type="entry name" value="EF-hand"/>
    <property type="match status" value="5"/>
</dbReference>
<accession>A0A7S4N2S2</accession>
<reference evidence="3" key="1">
    <citation type="submission" date="2021-01" db="EMBL/GenBank/DDBJ databases">
        <authorList>
            <person name="Corre E."/>
            <person name="Pelletier E."/>
            <person name="Niang G."/>
            <person name="Scheremetjew M."/>
            <person name="Finn R."/>
            <person name="Kale V."/>
            <person name="Holt S."/>
            <person name="Cochrane G."/>
            <person name="Meng A."/>
            <person name="Brown T."/>
            <person name="Cohen L."/>
        </authorList>
    </citation>
    <scope>NUCLEOTIDE SEQUENCE</scope>
    <source>
        <strain evidence="3">UIO037</strain>
    </source>
</reference>
<gene>
    <name evidence="3" type="ORF">CPOL0286_LOCUS16727</name>
</gene>
<feature type="domain" description="EF-hand" evidence="2">
    <location>
        <begin position="562"/>
        <end position="597"/>
    </location>
</feature>
<sequence>MLGTANAAKSVETKDVVDSIRKAVFRGRIRLHEFFADFDPLRSGLVSESKFRTALDASGLQLGDPELRTLSVHYSEDPNAEQKRIRYKDLLADIEMVFTTAGMESNPLSKTSDFTPQLALKEPLLSAEEEQACNELIAKLAHLVRVRQLLIRPVYADYQRNVNSPIQVDQVTLAQFRNGLSQLGLQVTGEEASLLNRRFAGSASGYVNYVAFACAIDESQRTFSSREPRSYVVQPLTAGFREPRLGTEALSEYQPGRAPTGFNEPKLPTASFADLELSAVLKRLQDKALQHRIRLSEFFFDFDKHCDGTITEPQFIKGLSVAYDKKELGLTESELELLVNEYGKAMVHGARHIQWRKFVADIELVFQAAEMEKDPASKPINRVLQQDVVLLKPADEIRVQQLLTDLRRRVHVRRVLVKPLFSDYGGWSNATKVIDHITRQQAVQSLSRFGIDLTLEEQSLLFERYDTLGTGTVNFVALVRDIDSLESFSGREMRRHAFPQDPDFGSTKMMTAGFRQDRVVPGPILNLQPGRPPTNNDQPRRNSASSPSVLELLSRLQRSAVQHRLRVDENFKDFDRHHDGTITVPQFQAAVAMTWSKHLPLSQAEVETLVRSYSVDKSGQVHVLWKAFASDINKVFNTEALERTPTVAAPSNPPALPLVSAQLSAREEEVVESVLARLRSYCSTRRILVKPFFADAEYNRNSMRVVDHVTRAQFEQCLSRLGLQLNGDELLLLERKFDDFNDGFVNYVLFACAVDTEESGSNRADNTRSKVLTKFKSNVNFKTEKVADAQPGRPPTTADFPSLLSARPSNDVESLIKRIQDKTLQFNIPVQDFLVDYDKHKLGAISRAQFRRGLGFAFGDAYVKESLQEEELTLLEEEFKREMIDGAHYVDWRKFCRTINEARLLPNLETKPTTEPKPRLLERQPVQLNASVDARLQVLLAALAERFRIRSVYVKAPFHDFAKSSNSPMMVDHITRQQLVQGLSRLGIELPQDDLELLYLKYDDESDGSVNYVSFCRDVDATETFSDRSFERDVHRDDTFVGGFRSPKVHEHVLRTM</sequence>
<dbReference type="InterPro" id="IPR002048">
    <property type="entry name" value="EF_hand_dom"/>
</dbReference>
<dbReference type="EMBL" id="HBKO01036600">
    <property type="protein sequence ID" value="CAE2261851.1"/>
    <property type="molecule type" value="Transcribed_RNA"/>
</dbReference>
<dbReference type="PANTHER" id="PTHR20875:SF0">
    <property type="entry name" value="GH12158P"/>
    <property type="match status" value="1"/>
</dbReference>
<organism evidence="3">
    <name type="scientific">Prymnesium polylepis</name>
    <dbReference type="NCBI Taxonomy" id="72548"/>
    <lineage>
        <taxon>Eukaryota</taxon>
        <taxon>Haptista</taxon>
        <taxon>Haptophyta</taxon>
        <taxon>Prymnesiophyceae</taxon>
        <taxon>Prymnesiales</taxon>
        <taxon>Prymnesiaceae</taxon>
        <taxon>Prymnesium</taxon>
    </lineage>
</organism>
<feature type="region of interest" description="Disordered" evidence="1">
    <location>
        <begin position="521"/>
        <end position="547"/>
    </location>
</feature>
<evidence type="ECO:0000256" key="1">
    <source>
        <dbReference type="SAM" id="MobiDB-lite"/>
    </source>
</evidence>